<evidence type="ECO:0000313" key="2">
    <source>
        <dbReference type="Proteomes" id="UP000011135"/>
    </source>
</evidence>
<protein>
    <submittedName>
        <fullName evidence="1">Appr-1-p processing domain protein</fullName>
    </submittedName>
</protein>
<accession>L8JZ25</accession>
<evidence type="ECO:0000313" key="1">
    <source>
        <dbReference type="EMBL" id="ELR72899.1"/>
    </source>
</evidence>
<reference evidence="1 2" key="1">
    <citation type="submission" date="2012-12" db="EMBL/GenBank/DDBJ databases">
        <title>Genome assembly of Fulvivirga imtechensis AK7.</title>
        <authorList>
            <person name="Nupur N."/>
            <person name="Khatri I."/>
            <person name="Kumar R."/>
            <person name="Subramanian S."/>
            <person name="Pinnaka A."/>
        </authorList>
    </citation>
    <scope>NUCLEOTIDE SEQUENCE [LARGE SCALE GENOMIC DNA]</scope>
    <source>
        <strain evidence="1 2">AK7</strain>
    </source>
</reference>
<gene>
    <name evidence="1" type="ORF">C900_00860</name>
</gene>
<comment type="caution">
    <text evidence="1">The sequence shown here is derived from an EMBL/GenBank/DDBJ whole genome shotgun (WGS) entry which is preliminary data.</text>
</comment>
<dbReference type="STRING" id="1237149.C900_00860"/>
<dbReference type="AlphaFoldDB" id="L8JZ25"/>
<dbReference type="GO" id="GO:0140291">
    <property type="term" value="P:peptidyl-glutamate ADP-deribosylation"/>
    <property type="evidence" value="ECO:0007669"/>
    <property type="project" value="TreeGrafter"/>
</dbReference>
<dbReference type="PANTHER" id="PTHR12521:SF0">
    <property type="entry name" value="ADP-RIBOSE GLYCOHYDROLASE OARD1"/>
    <property type="match status" value="1"/>
</dbReference>
<dbReference type="Proteomes" id="UP000011135">
    <property type="component" value="Unassembled WGS sequence"/>
</dbReference>
<keyword evidence="2" id="KW-1185">Reference proteome</keyword>
<dbReference type="eggNOG" id="COG2110">
    <property type="taxonomic scope" value="Bacteria"/>
</dbReference>
<name>L8JZ25_9BACT</name>
<dbReference type="RefSeq" id="WP_009578561.1">
    <property type="nucleotide sequence ID" value="NZ_AMZN01000014.1"/>
</dbReference>
<dbReference type="PATRIC" id="fig|1237149.3.peg.1093"/>
<dbReference type="OrthoDB" id="9780211at2"/>
<dbReference type="PANTHER" id="PTHR12521">
    <property type="entry name" value="PROTEIN C6ORF130"/>
    <property type="match status" value="1"/>
</dbReference>
<dbReference type="EMBL" id="AMZN01000014">
    <property type="protein sequence ID" value="ELR72899.1"/>
    <property type="molecule type" value="Genomic_DNA"/>
</dbReference>
<dbReference type="InterPro" id="IPR050892">
    <property type="entry name" value="ADP-ribose_metab_enzymes"/>
</dbReference>
<organism evidence="1 2">
    <name type="scientific">Fulvivirga imtechensis AK7</name>
    <dbReference type="NCBI Taxonomy" id="1237149"/>
    <lineage>
        <taxon>Bacteria</taxon>
        <taxon>Pseudomonadati</taxon>
        <taxon>Bacteroidota</taxon>
        <taxon>Cytophagia</taxon>
        <taxon>Cytophagales</taxon>
        <taxon>Fulvivirgaceae</taxon>
        <taxon>Fulvivirga</taxon>
    </lineage>
</organism>
<proteinExistence type="predicted"/>
<sequence length="225" mass="26330">MEEKLKHVNAQISIYVPNDKIKEILQKESAQKEVKLTPARAMLLYLMFQYEAMGEQSSLFVANKLAYFLQRAGENLRLKFEAYHYGPYAVQLNHVLLHLNGVYLKGMEQNVVKPFEPIHLDYDKYAEIEKYIRANLSLEQQQRLKSVLKLIQGFESTFSMELLSSVDYLVSKEAVKSTDEILKHLSQWNPRKTDLFQPRHVKIAYDHLKDQAQSSFELVYRIISD</sequence>